<evidence type="ECO:0000313" key="2">
    <source>
        <dbReference type="EMBL" id="RDW76951.1"/>
    </source>
</evidence>
<dbReference type="AlphaFoldDB" id="A0A3D8RT08"/>
<keyword evidence="3" id="KW-1185">Reference proteome</keyword>
<dbReference type="Pfam" id="PF00724">
    <property type="entry name" value="Oxidored_FMN"/>
    <property type="match status" value="1"/>
</dbReference>
<gene>
    <name evidence="2" type="ORF">BP6252_05004</name>
</gene>
<dbReference type="EMBL" id="PDLM01000005">
    <property type="protein sequence ID" value="RDW76951.1"/>
    <property type="molecule type" value="Genomic_DNA"/>
</dbReference>
<dbReference type="PANTHER" id="PTHR22893">
    <property type="entry name" value="NADH OXIDOREDUCTASE-RELATED"/>
    <property type="match status" value="1"/>
</dbReference>
<dbReference type="InterPro" id="IPR045247">
    <property type="entry name" value="Oye-like"/>
</dbReference>
<dbReference type="STRING" id="1849047.A0A3D8RT08"/>
<protein>
    <recommendedName>
        <fullName evidence="1">NADH:flavin oxidoreductase/NADH oxidase N-terminal domain-containing protein</fullName>
    </recommendedName>
</protein>
<proteinExistence type="predicted"/>
<name>A0A3D8RT08_9HELO</name>
<evidence type="ECO:0000259" key="1">
    <source>
        <dbReference type="Pfam" id="PF00724"/>
    </source>
</evidence>
<comment type="caution">
    <text evidence="2">The sequence shown here is derived from an EMBL/GenBank/DDBJ whole genome shotgun (WGS) entry which is preliminary data.</text>
</comment>
<dbReference type="GO" id="GO:0010181">
    <property type="term" value="F:FMN binding"/>
    <property type="evidence" value="ECO:0007669"/>
    <property type="project" value="InterPro"/>
</dbReference>
<dbReference type="InterPro" id="IPR013785">
    <property type="entry name" value="Aldolase_TIM"/>
</dbReference>
<dbReference type="InterPro" id="IPR001155">
    <property type="entry name" value="OxRdtase_FMN_N"/>
</dbReference>
<sequence>MAELMSPLSIGKLNLQHRVVMAPLTRYRADKAHVPTEMMVEYYGQRASVPGTLLISEATFIAPQAGGFSCAPGIYNDAQIQAWRKITDAVHAKGSYIFCQLWALGRGALPEVLAAEGQKMVSSGNIRMSDDRPVPEPLTEEEIHSYIGYYEQAARNAIAAGFDGVEIHGANGYLVDQFLQDTCNNRTDSWGGSVENRAKFGIKVATAVSTAIGAERVGYRMSPYSPFQGMKMKDPVPQFSFLTRELKKLDLAYIHIVESRISGAGDIEGDEQPDFLVEIWGKTGAVILAGGFTPETAVETVKKYTTANIAIAFGRDFLANPDLPFRISKKLALNKYDRDTFYIEQSPVGYADYSFSPEFQKETATAA</sequence>
<reference evidence="2 3" key="1">
    <citation type="journal article" date="2018" name="IMA Fungus">
        <title>IMA Genome-F 9: Draft genome sequence of Annulohypoxylon stygium, Aspergillus mulundensis, Berkeleyomyces basicola (syn. Thielaviopsis basicola), Ceratocystis smalleyi, two Cercospora beticola strains, Coleophoma cylindrospora, Fusarium fracticaudum, Phialophora cf. hyalina, and Morchella septimelata.</title>
        <authorList>
            <person name="Wingfield B.D."/>
            <person name="Bills G.F."/>
            <person name="Dong Y."/>
            <person name="Huang W."/>
            <person name="Nel W.J."/>
            <person name="Swalarsk-Parry B.S."/>
            <person name="Vaghefi N."/>
            <person name="Wilken P.M."/>
            <person name="An Z."/>
            <person name="de Beer Z.W."/>
            <person name="De Vos L."/>
            <person name="Chen L."/>
            <person name="Duong T.A."/>
            <person name="Gao Y."/>
            <person name="Hammerbacher A."/>
            <person name="Kikkert J.R."/>
            <person name="Li Y."/>
            <person name="Li H."/>
            <person name="Li K."/>
            <person name="Li Q."/>
            <person name="Liu X."/>
            <person name="Ma X."/>
            <person name="Naidoo K."/>
            <person name="Pethybridge S.J."/>
            <person name="Sun J."/>
            <person name="Steenkamp E.T."/>
            <person name="van der Nest M.A."/>
            <person name="van Wyk S."/>
            <person name="Wingfield M.J."/>
            <person name="Xiong C."/>
            <person name="Yue Q."/>
            <person name="Zhang X."/>
        </authorList>
    </citation>
    <scope>NUCLEOTIDE SEQUENCE [LARGE SCALE GENOMIC DNA]</scope>
    <source>
        <strain evidence="2 3">BP6252</strain>
    </source>
</reference>
<dbReference type="SUPFAM" id="SSF51395">
    <property type="entry name" value="FMN-linked oxidoreductases"/>
    <property type="match status" value="1"/>
</dbReference>
<dbReference type="OrthoDB" id="276546at2759"/>
<accession>A0A3D8RT08</accession>
<dbReference type="GO" id="GO:0003959">
    <property type="term" value="F:NADPH dehydrogenase activity"/>
    <property type="evidence" value="ECO:0007669"/>
    <property type="project" value="TreeGrafter"/>
</dbReference>
<evidence type="ECO:0000313" key="3">
    <source>
        <dbReference type="Proteomes" id="UP000256645"/>
    </source>
</evidence>
<dbReference type="Gene3D" id="3.20.20.70">
    <property type="entry name" value="Aldolase class I"/>
    <property type="match status" value="1"/>
</dbReference>
<dbReference type="FunFam" id="3.20.20.70:FF:000138">
    <property type="entry name" value="NADPH dehydrogenase 1"/>
    <property type="match status" value="1"/>
</dbReference>
<dbReference type="PANTHER" id="PTHR22893:SF91">
    <property type="entry name" value="NADPH DEHYDROGENASE 2-RELATED"/>
    <property type="match status" value="1"/>
</dbReference>
<dbReference type="CDD" id="cd02933">
    <property type="entry name" value="OYE_like_FMN"/>
    <property type="match status" value="1"/>
</dbReference>
<feature type="domain" description="NADH:flavin oxidoreductase/NADH oxidase N-terminal" evidence="1">
    <location>
        <begin position="4"/>
        <end position="334"/>
    </location>
</feature>
<dbReference type="Proteomes" id="UP000256645">
    <property type="component" value="Unassembled WGS sequence"/>
</dbReference>
<organism evidence="2 3">
    <name type="scientific">Coleophoma cylindrospora</name>
    <dbReference type="NCBI Taxonomy" id="1849047"/>
    <lineage>
        <taxon>Eukaryota</taxon>
        <taxon>Fungi</taxon>
        <taxon>Dikarya</taxon>
        <taxon>Ascomycota</taxon>
        <taxon>Pezizomycotina</taxon>
        <taxon>Leotiomycetes</taxon>
        <taxon>Helotiales</taxon>
        <taxon>Dermateaceae</taxon>
        <taxon>Coleophoma</taxon>
    </lineage>
</organism>